<protein>
    <submittedName>
        <fullName evidence="5">Uncharacterized protein</fullName>
    </submittedName>
</protein>
<dbReference type="OrthoDB" id="2272012at2759"/>
<keyword evidence="6" id="KW-1185">Reference proteome</keyword>
<evidence type="ECO:0000313" key="5">
    <source>
        <dbReference type="EMBL" id="KAG2190459.1"/>
    </source>
</evidence>
<dbReference type="PANTHER" id="PTHR46572">
    <property type="entry name" value="RHO1 GDP-GTP EXCHANGE PROTEIN 1-RELATED"/>
    <property type="match status" value="1"/>
</dbReference>
<dbReference type="Gene3D" id="1.20.900.10">
    <property type="entry name" value="Dbl homology (DH) domain"/>
    <property type="match status" value="1"/>
</dbReference>
<dbReference type="InterPro" id="IPR001180">
    <property type="entry name" value="CNH_dom"/>
</dbReference>
<dbReference type="CDD" id="cd00160">
    <property type="entry name" value="RhoGEF"/>
    <property type="match status" value="1"/>
</dbReference>
<dbReference type="AlphaFoldDB" id="A0A8H7QEB9"/>
<dbReference type="InterPro" id="IPR041675">
    <property type="entry name" value="PH_5"/>
</dbReference>
<organism evidence="5 6">
    <name type="scientific">Mucor plumbeus</name>
    <dbReference type="NCBI Taxonomy" id="97098"/>
    <lineage>
        <taxon>Eukaryota</taxon>
        <taxon>Fungi</taxon>
        <taxon>Fungi incertae sedis</taxon>
        <taxon>Mucoromycota</taxon>
        <taxon>Mucoromycotina</taxon>
        <taxon>Mucoromycetes</taxon>
        <taxon>Mucorales</taxon>
        <taxon>Mucorineae</taxon>
        <taxon>Mucoraceae</taxon>
        <taxon>Mucor</taxon>
    </lineage>
</organism>
<dbReference type="PROSITE" id="PS50219">
    <property type="entry name" value="CNH"/>
    <property type="match status" value="1"/>
</dbReference>
<feature type="domain" description="CNH" evidence="4">
    <location>
        <begin position="808"/>
        <end position="1113"/>
    </location>
</feature>
<dbReference type="InterPro" id="IPR001849">
    <property type="entry name" value="PH_domain"/>
</dbReference>
<gene>
    <name evidence="5" type="ORF">INT46_002572</name>
</gene>
<dbReference type="Pfam" id="PF00621">
    <property type="entry name" value="RhoGEF"/>
    <property type="match status" value="1"/>
</dbReference>
<dbReference type="SUPFAM" id="SSF48065">
    <property type="entry name" value="DBL homology domain (DH-domain)"/>
    <property type="match status" value="1"/>
</dbReference>
<feature type="domain" description="DH" evidence="3">
    <location>
        <begin position="412"/>
        <end position="606"/>
    </location>
</feature>
<dbReference type="SUPFAM" id="SSF50729">
    <property type="entry name" value="PH domain-like"/>
    <property type="match status" value="1"/>
</dbReference>
<dbReference type="SMART" id="SM00233">
    <property type="entry name" value="PH"/>
    <property type="match status" value="1"/>
</dbReference>
<dbReference type="GO" id="GO:0005085">
    <property type="term" value="F:guanyl-nucleotide exchange factor activity"/>
    <property type="evidence" value="ECO:0007669"/>
    <property type="project" value="UniProtKB-KW"/>
</dbReference>
<accession>A0A8H7QEB9</accession>
<proteinExistence type="predicted"/>
<dbReference type="Proteomes" id="UP000650833">
    <property type="component" value="Unassembled WGS sequence"/>
</dbReference>
<dbReference type="InterPro" id="IPR011993">
    <property type="entry name" value="PH-like_dom_sf"/>
</dbReference>
<name>A0A8H7QEB9_9FUNG</name>
<evidence type="ECO:0000259" key="4">
    <source>
        <dbReference type="PROSITE" id="PS50219"/>
    </source>
</evidence>
<dbReference type="InterPro" id="IPR035899">
    <property type="entry name" value="DBL_dom_sf"/>
</dbReference>
<dbReference type="EMBL" id="JAEPRC010000964">
    <property type="protein sequence ID" value="KAG2190459.1"/>
    <property type="molecule type" value="Genomic_DNA"/>
</dbReference>
<dbReference type="PROSITE" id="PS50010">
    <property type="entry name" value="DH_2"/>
    <property type="match status" value="1"/>
</dbReference>
<keyword evidence="2" id="KW-0344">Guanine-nucleotide releasing factor</keyword>
<evidence type="ECO:0000256" key="2">
    <source>
        <dbReference type="ARBA" id="ARBA00022658"/>
    </source>
</evidence>
<dbReference type="InterPro" id="IPR052233">
    <property type="entry name" value="Rho-type_GEFs"/>
</dbReference>
<dbReference type="Pfam" id="PF15405">
    <property type="entry name" value="PH_5"/>
    <property type="match status" value="1"/>
</dbReference>
<dbReference type="InterPro" id="IPR000219">
    <property type="entry name" value="DH_dom"/>
</dbReference>
<dbReference type="SMART" id="SM00325">
    <property type="entry name" value="RhoGEF"/>
    <property type="match status" value="1"/>
</dbReference>
<keyword evidence="1" id="KW-0597">Phosphoprotein</keyword>
<evidence type="ECO:0000256" key="1">
    <source>
        <dbReference type="ARBA" id="ARBA00022553"/>
    </source>
</evidence>
<dbReference type="PANTHER" id="PTHR46572:SF1">
    <property type="entry name" value="RHO1 GUANINE NUCLEOTIDE EXCHANGE FACTOR TUS1"/>
    <property type="match status" value="1"/>
</dbReference>
<evidence type="ECO:0000259" key="3">
    <source>
        <dbReference type="PROSITE" id="PS50010"/>
    </source>
</evidence>
<reference evidence="5" key="1">
    <citation type="submission" date="2020-12" db="EMBL/GenBank/DDBJ databases">
        <title>Metabolic potential, ecology and presence of endohyphal bacteria is reflected in genomic diversity of Mucoromycotina.</title>
        <authorList>
            <person name="Muszewska A."/>
            <person name="Okrasinska A."/>
            <person name="Steczkiewicz K."/>
            <person name="Drgas O."/>
            <person name="Orlowska M."/>
            <person name="Perlinska-Lenart U."/>
            <person name="Aleksandrzak-Piekarczyk T."/>
            <person name="Szatraj K."/>
            <person name="Zielenkiewicz U."/>
            <person name="Pilsyk S."/>
            <person name="Malc E."/>
            <person name="Mieczkowski P."/>
            <person name="Kruszewska J.S."/>
            <person name="Biernat P."/>
            <person name="Pawlowska J."/>
        </authorList>
    </citation>
    <scope>NUCLEOTIDE SEQUENCE</scope>
    <source>
        <strain evidence="5">CBS 226.32</strain>
    </source>
</reference>
<dbReference type="Pfam" id="PF00780">
    <property type="entry name" value="CNH"/>
    <property type="match status" value="1"/>
</dbReference>
<comment type="caution">
    <text evidence="5">The sequence shown here is derived from an EMBL/GenBank/DDBJ whole genome shotgun (WGS) entry which is preliminary data.</text>
</comment>
<dbReference type="SMART" id="SM00036">
    <property type="entry name" value="CNH"/>
    <property type="match status" value="1"/>
</dbReference>
<evidence type="ECO:0000313" key="6">
    <source>
        <dbReference type="Proteomes" id="UP000650833"/>
    </source>
</evidence>
<dbReference type="Gene3D" id="2.30.29.30">
    <property type="entry name" value="Pleckstrin-homology domain (PH domain)/Phosphotyrosine-binding domain (PTB)"/>
    <property type="match status" value="1"/>
</dbReference>
<sequence length="1143" mass="129546">MDQQYQTASTVTMENVGSPTLEALCHDLDMFINELSVNSVSNNSSSSINELKKHNNEITPLELNKSMSFQENYYTNNTPAADQDEQDFYQDESPGYSPVLESYVRFSEYGAPTVNDIAAIPKVTHTPPMSPSFLRVSHNSTGSSNSNYNNGSDYFRQSTDEYVFTTRSSSLNRATSSSSGKSIVNLNNRMVPPSPNKTFFSNPTSPLAFEINIIEESVKEIPNHALLSYMANHFINAVALLNERRRMYCSAEYPLSFNGEEAIASLFIDMIRAFSPPGLKDAIYLDVAQSLMYCKPALIVPIDSSEKSLRKRRVYNSPTEMYTLVEDALNEEIQGIYTPFTRCYSMSCLPGQPGCYSASCPNKIYSLNGYIFKKPTAVSFVSSTSHDTTLSRAWSATIAKDILKSMPDDEIKRQEAIHEVIYTEDDYVRDLKILDVDFAKELLASQSIEESRKQEFHDKVLNNYQEILEIHDGLYKELRDYQAVCQATSGIGLVDKIGDIFLRHVHRFTDAYLKYGPHVVLAEYFAKMESETNMVFKHFIKAREQLAQCRRLPFRHFIILPVTRLQRYSLLLGAVLKKTPEDSPDKQYLTECIEVIKNVASQMDEGTLKTKNTLRIYEINNRIRYKPDEPHNLDLLKPGRRLLQEGILTRKSHMVVETVELSVFLFDHLLLFTKAKKSPTKENDIEYHISKRPIPMALLHMQEATEGFSMGMRNMSSTYTTQCSITTTLPSSSPFGVSYPILLSHLGRRGADYLLYAESAAARLEWKEQVVQAKAMLEMADLDKQVFEIRTLSDTTFAGSSHQSSHNHGKVTCTVPFMGPTGIRMIAVGTQHGVWMGIEGDTNTIKLALAISDVQQIAVLEDNHIFLILSDKTLYAYALDSLIPKDNTRKLANDKPHQKIAQHISFFHSGVCNGRTIVVAMKKRGVDSNFKVLEPVCGDLRDPKSSKFFTKSGLFSKMPSWFKSYMEFYIGTESYAMHFLKARVVVVCARGFEIINLEALNMNRNLPDMTNPDFGFVQQRGEMLRPLGMFRCREHYLLCYDAFAFMVNVHGGFVTDAPLIEWEGVPQSVAFYYPYVIGFDPRFVEIRHVETGELIQVLAGNHMRCLQFINNSIAPVIHGCMAHPFKPEFQYIFQLAGTFEPPL</sequence>